<name>A0A8X6I5M5_NEPPI</name>
<organism evidence="2 3">
    <name type="scientific">Nephila pilipes</name>
    <name type="common">Giant wood spider</name>
    <name type="synonym">Nephila maculata</name>
    <dbReference type="NCBI Taxonomy" id="299642"/>
    <lineage>
        <taxon>Eukaryota</taxon>
        <taxon>Metazoa</taxon>
        <taxon>Ecdysozoa</taxon>
        <taxon>Arthropoda</taxon>
        <taxon>Chelicerata</taxon>
        <taxon>Arachnida</taxon>
        <taxon>Araneae</taxon>
        <taxon>Araneomorphae</taxon>
        <taxon>Entelegynae</taxon>
        <taxon>Araneoidea</taxon>
        <taxon>Nephilidae</taxon>
        <taxon>Nephila</taxon>
    </lineage>
</organism>
<protein>
    <submittedName>
        <fullName evidence="2">Uncharacterized protein</fullName>
    </submittedName>
</protein>
<sequence length="300" mass="33398">VIHATVGQLFYNTFGGFGDLFGSTTFLHSARGFPTGCLRIPCIPWSHMKMAMFPDGRNINSFHETVGDQFPPFINKPPTNKDVNQNRPSPDSGSEENSEEDLKPKDAARGGLDKAISWTTPSPTTSTSSDSPFQVRTFPPRITNETHFKAFKINKTSEKGFSPLIQVYVITSGNGGAHTSIGEGGYHGINNGHSANGFPKINDGEHNIEPPNVKVQTFHDVPSVPRDQNPAYRNDSTSFSSGKFDETSKRNSFKRSNSENIEFGNNGEFSAETKRKVQRERLRDDFPVFWLRKKRTINPK</sequence>
<evidence type="ECO:0000313" key="2">
    <source>
        <dbReference type="EMBL" id="GFS31836.1"/>
    </source>
</evidence>
<reference evidence="2" key="1">
    <citation type="submission" date="2020-08" db="EMBL/GenBank/DDBJ databases">
        <title>Multicomponent nature underlies the extraordinary mechanical properties of spider dragline silk.</title>
        <authorList>
            <person name="Kono N."/>
            <person name="Nakamura H."/>
            <person name="Mori M."/>
            <person name="Yoshida Y."/>
            <person name="Ohtoshi R."/>
            <person name="Malay A.D."/>
            <person name="Moran D.A.P."/>
            <person name="Tomita M."/>
            <person name="Numata K."/>
            <person name="Arakawa K."/>
        </authorList>
    </citation>
    <scope>NUCLEOTIDE SEQUENCE</scope>
</reference>
<feature type="compositionally biased region" description="Basic and acidic residues" evidence="1">
    <location>
        <begin position="100"/>
        <end position="112"/>
    </location>
</feature>
<feature type="region of interest" description="Disordered" evidence="1">
    <location>
        <begin position="64"/>
        <end position="138"/>
    </location>
</feature>
<proteinExistence type="predicted"/>
<evidence type="ECO:0000313" key="3">
    <source>
        <dbReference type="Proteomes" id="UP000887013"/>
    </source>
</evidence>
<keyword evidence="3" id="KW-1185">Reference proteome</keyword>
<evidence type="ECO:0000256" key="1">
    <source>
        <dbReference type="SAM" id="MobiDB-lite"/>
    </source>
</evidence>
<dbReference type="EMBL" id="BMAW01041996">
    <property type="protein sequence ID" value="GFS31836.1"/>
    <property type="molecule type" value="Genomic_DNA"/>
</dbReference>
<dbReference type="Proteomes" id="UP000887013">
    <property type="component" value="Unassembled WGS sequence"/>
</dbReference>
<dbReference type="OrthoDB" id="6457541at2759"/>
<feature type="non-terminal residue" evidence="2">
    <location>
        <position position="1"/>
    </location>
</feature>
<feature type="region of interest" description="Disordered" evidence="1">
    <location>
        <begin position="224"/>
        <end position="278"/>
    </location>
</feature>
<dbReference type="AlphaFoldDB" id="A0A8X6I5M5"/>
<comment type="caution">
    <text evidence="2">The sequence shown here is derived from an EMBL/GenBank/DDBJ whole genome shotgun (WGS) entry which is preliminary data.</text>
</comment>
<feature type="compositionally biased region" description="Polar residues" evidence="1">
    <location>
        <begin position="77"/>
        <end position="92"/>
    </location>
</feature>
<feature type="compositionally biased region" description="Low complexity" evidence="1">
    <location>
        <begin position="119"/>
        <end position="132"/>
    </location>
</feature>
<accession>A0A8X6I5M5</accession>
<gene>
    <name evidence="2" type="primary">AVEN_245606_1</name>
    <name evidence="2" type="ORF">NPIL_342151</name>
</gene>